<accession>A0A6S5RH37</accession>
<dbReference type="GO" id="GO:0016301">
    <property type="term" value="F:kinase activity"/>
    <property type="evidence" value="ECO:0007669"/>
    <property type="project" value="UniProtKB-KW"/>
</dbReference>
<reference evidence="1 2" key="1">
    <citation type="submission" date="2019-12" db="EMBL/GenBank/DDBJ databases">
        <title>complete genome sequences of Pseudomonas otitidis str. WP8-S17-CRE-03 isolated from wastewater treatment plant effluent.</title>
        <authorList>
            <person name="Sekizuka T."/>
            <person name="Itokawa K."/>
            <person name="Yatsu K."/>
            <person name="Inamine Y."/>
            <person name="Kuroda M."/>
        </authorList>
    </citation>
    <scope>NUCLEOTIDE SEQUENCE [LARGE SCALE GENOMIC DNA]</scope>
    <source>
        <strain evidence="1 2">WP8-S17-CRE-03</strain>
    </source>
</reference>
<dbReference type="Pfam" id="PF06293">
    <property type="entry name" value="Kdo"/>
    <property type="match status" value="1"/>
</dbReference>
<name>A0A6S5RH37_9GAMM</name>
<evidence type="ECO:0000313" key="2">
    <source>
        <dbReference type="Proteomes" id="UP000515591"/>
    </source>
</evidence>
<organism evidence="1 2">
    <name type="scientific">Metapseudomonas otitidis</name>
    <dbReference type="NCBI Taxonomy" id="319939"/>
    <lineage>
        <taxon>Bacteria</taxon>
        <taxon>Pseudomonadati</taxon>
        <taxon>Pseudomonadota</taxon>
        <taxon>Gammaproteobacteria</taxon>
        <taxon>Pseudomonadales</taxon>
        <taxon>Pseudomonadaceae</taxon>
        <taxon>Metapseudomonas</taxon>
    </lineage>
</organism>
<dbReference type="EMBL" id="AP022213">
    <property type="protein sequence ID" value="BBT15221.1"/>
    <property type="molecule type" value="Genomic_DNA"/>
</dbReference>
<sequence>MAAGVMTLTRAMDDRFEQFWDWRGEWVEPPNLRRGGESGVERVRRDDGVLLYCKRQCGHLYRSLLHPFGRPTVLRERDAIRAFERLGVRVPRLVYCGARRGGEAGWQALLVTEALDGFIDFECWYASLAGRPDTEDERARVLDQIATVLARLHRGGWQHGCLYPKHIFIRLGEGQGATPEIALLDLEKSRRRFAQARAAFNDVGKIKRHSVISEADWAHLLTAYERAFGHRVEALHRL</sequence>
<protein>
    <submittedName>
        <fullName evidence="1">LPS kinase</fullName>
    </submittedName>
</protein>
<dbReference type="SUPFAM" id="SSF56112">
    <property type="entry name" value="Protein kinase-like (PK-like)"/>
    <property type="match status" value="1"/>
</dbReference>
<dbReference type="InterPro" id="IPR027023">
    <property type="entry name" value="Put_LipoPS_kinase_InaA"/>
</dbReference>
<evidence type="ECO:0000313" key="1">
    <source>
        <dbReference type="EMBL" id="BBT15221.1"/>
    </source>
</evidence>
<dbReference type="AlphaFoldDB" id="A0A6S5RH37"/>
<dbReference type="PIRSF" id="PIRSF026326">
    <property type="entry name" value="InaA"/>
    <property type="match status" value="1"/>
</dbReference>
<dbReference type="Proteomes" id="UP000515591">
    <property type="component" value="Chromosome"/>
</dbReference>
<dbReference type="InterPro" id="IPR011009">
    <property type="entry name" value="Kinase-like_dom_sf"/>
</dbReference>
<keyword evidence="1" id="KW-0418">Kinase</keyword>
<keyword evidence="1" id="KW-0808">Transferase</keyword>
<dbReference type="Gene3D" id="1.10.510.10">
    <property type="entry name" value="Transferase(Phosphotransferase) domain 1"/>
    <property type="match status" value="1"/>
</dbReference>
<gene>
    <name evidence="1" type="ORF">WP8S17C03_12700</name>
</gene>
<proteinExistence type="predicted"/>